<dbReference type="Proteomes" id="UP000886501">
    <property type="component" value="Unassembled WGS sequence"/>
</dbReference>
<sequence>MRWVAWKYKHGCDSRATRAAVDSESESYGPTSTGFKPDHAAFCRRQWARSNARAQIKRRTSG</sequence>
<dbReference type="EMBL" id="MU118124">
    <property type="protein sequence ID" value="KAF9644699.1"/>
    <property type="molecule type" value="Genomic_DNA"/>
</dbReference>
<gene>
    <name evidence="1" type="ORF">BDM02DRAFT_3121508</name>
</gene>
<name>A0ACB6Z596_THEGA</name>
<proteinExistence type="predicted"/>
<evidence type="ECO:0000313" key="2">
    <source>
        <dbReference type="Proteomes" id="UP000886501"/>
    </source>
</evidence>
<reference evidence="1" key="1">
    <citation type="submission" date="2019-10" db="EMBL/GenBank/DDBJ databases">
        <authorList>
            <consortium name="DOE Joint Genome Institute"/>
            <person name="Kuo A."/>
            <person name="Miyauchi S."/>
            <person name="Kiss E."/>
            <person name="Drula E."/>
            <person name="Kohler A."/>
            <person name="Sanchez-Garcia M."/>
            <person name="Andreopoulos B."/>
            <person name="Barry K.W."/>
            <person name="Bonito G."/>
            <person name="Buee M."/>
            <person name="Carver A."/>
            <person name="Chen C."/>
            <person name="Cichocki N."/>
            <person name="Clum A."/>
            <person name="Culley D."/>
            <person name="Crous P.W."/>
            <person name="Fauchery L."/>
            <person name="Girlanda M."/>
            <person name="Hayes R."/>
            <person name="Keri Z."/>
            <person name="Labutti K."/>
            <person name="Lipzen A."/>
            <person name="Lombard V."/>
            <person name="Magnuson J."/>
            <person name="Maillard F."/>
            <person name="Morin E."/>
            <person name="Murat C."/>
            <person name="Nolan M."/>
            <person name="Ohm R."/>
            <person name="Pangilinan J."/>
            <person name="Pereira M."/>
            <person name="Perotto S."/>
            <person name="Peter M."/>
            <person name="Riley R."/>
            <person name="Sitrit Y."/>
            <person name="Stielow B."/>
            <person name="Szollosi G."/>
            <person name="Zifcakova L."/>
            <person name="Stursova M."/>
            <person name="Spatafora J.W."/>
            <person name="Tedersoo L."/>
            <person name="Vaario L.-M."/>
            <person name="Yamada A."/>
            <person name="Yan M."/>
            <person name="Wang P."/>
            <person name="Xu J."/>
            <person name="Bruns T."/>
            <person name="Baldrian P."/>
            <person name="Vilgalys R."/>
            <person name="Henrissat B."/>
            <person name="Grigoriev I.V."/>
            <person name="Hibbett D."/>
            <person name="Nagy L.G."/>
            <person name="Martin F.M."/>
        </authorList>
    </citation>
    <scope>NUCLEOTIDE SEQUENCE</scope>
    <source>
        <strain evidence="1">P2</strain>
    </source>
</reference>
<keyword evidence="2" id="KW-1185">Reference proteome</keyword>
<comment type="caution">
    <text evidence="1">The sequence shown here is derived from an EMBL/GenBank/DDBJ whole genome shotgun (WGS) entry which is preliminary data.</text>
</comment>
<accession>A0ACB6Z596</accession>
<evidence type="ECO:0000313" key="1">
    <source>
        <dbReference type="EMBL" id="KAF9644699.1"/>
    </source>
</evidence>
<reference evidence="1" key="2">
    <citation type="journal article" date="2020" name="Nat. Commun.">
        <title>Large-scale genome sequencing of mycorrhizal fungi provides insights into the early evolution of symbiotic traits.</title>
        <authorList>
            <person name="Miyauchi S."/>
            <person name="Kiss E."/>
            <person name="Kuo A."/>
            <person name="Drula E."/>
            <person name="Kohler A."/>
            <person name="Sanchez-Garcia M."/>
            <person name="Morin E."/>
            <person name="Andreopoulos B."/>
            <person name="Barry K.W."/>
            <person name="Bonito G."/>
            <person name="Buee M."/>
            <person name="Carver A."/>
            <person name="Chen C."/>
            <person name="Cichocki N."/>
            <person name="Clum A."/>
            <person name="Culley D."/>
            <person name="Crous P.W."/>
            <person name="Fauchery L."/>
            <person name="Girlanda M."/>
            <person name="Hayes R.D."/>
            <person name="Keri Z."/>
            <person name="LaButti K."/>
            <person name="Lipzen A."/>
            <person name="Lombard V."/>
            <person name="Magnuson J."/>
            <person name="Maillard F."/>
            <person name="Murat C."/>
            <person name="Nolan M."/>
            <person name="Ohm R.A."/>
            <person name="Pangilinan J."/>
            <person name="Pereira M.F."/>
            <person name="Perotto S."/>
            <person name="Peter M."/>
            <person name="Pfister S."/>
            <person name="Riley R."/>
            <person name="Sitrit Y."/>
            <person name="Stielow J.B."/>
            <person name="Szollosi G."/>
            <person name="Zifcakova L."/>
            <person name="Stursova M."/>
            <person name="Spatafora J.W."/>
            <person name="Tedersoo L."/>
            <person name="Vaario L.M."/>
            <person name="Yamada A."/>
            <person name="Yan M."/>
            <person name="Wang P."/>
            <person name="Xu J."/>
            <person name="Bruns T."/>
            <person name="Baldrian P."/>
            <person name="Vilgalys R."/>
            <person name="Dunand C."/>
            <person name="Henrissat B."/>
            <person name="Grigoriev I.V."/>
            <person name="Hibbett D."/>
            <person name="Nagy L.G."/>
            <person name="Martin F.M."/>
        </authorList>
    </citation>
    <scope>NUCLEOTIDE SEQUENCE</scope>
    <source>
        <strain evidence="1">P2</strain>
    </source>
</reference>
<organism evidence="1 2">
    <name type="scientific">Thelephora ganbajun</name>
    <name type="common">Ganba fungus</name>
    <dbReference type="NCBI Taxonomy" id="370292"/>
    <lineage>
        <taxon>Eukaryota</taxon>
        <taxon>Fungi</taxon>
        <taxon>Dikarya</taxon>
        <taxon>Basidiomycota</taxon>
        <taxon>Agaricomycotina</taxon>
        <taxon>Agaricomycetes</taxon>
        <taxon>Thelephorales</taxon>
        <taxon>Thelephoraceae</taxon>
        <taxon>Thelephora</taxon>
    </lineage>
</organism>
<protein>
    <submittedName>
        <fullName evidence="1">Uncharacterized protein</fullName>
    </submittedName>
</protein>